<evidence type="ECO:0000256" key="3">
    <source>
        <dbReference type="ARBA" id="ARBA00023002"/>
    </source>
</evidence>
<dbReference type="InterPro" id="IPR002347">
    <property type="entry name" value="SDR_fam"/>
</dbReference>
<dbReference type="InterPro" id="IPR020904">
    <property type="entry name" value="Sc_DH/Rdtase_CS"/>
</dbReference>
<keyword evidence="6" id="KW-1185">Reference proteome</keyword>
<dbReference type="SUPFAM" id="SSF51735">
    <property type="entry name" value="NAD(P)-binding Rossmann-fold domains"/>
    <property type="match status" value="1"/>
</dbReference>
<comment type="caution">
    <text evidence="5">The sequence shown here is derived from an EMBL/GenBank/DDBJ whole genome shotgun (WGS) entry which is preliminary data.</text>
</comment>
<accession>A0A4R0S3P3</accession>
<dbReference type="PROSITE" id="PS00061">
    <property type="entry name" value="ADH_SHORT"/>
    <property type="match status" value="1"/>
</dbReference>
<dbReference type="EMBL" id="RWJN01000006">
    <property type="protein sequence ID" value="TCD71394.1"/>
    <property type="molecule type" value="Genomic_DNA"/>
</dbReference>
<keyword evidence="3" id="KW-0560">Oxidoreductase</keyword>
<proteinExistence type="inferred from homology"/>
<evidence type="ECO:0000313" key="5">
    <source>
        <dbReference type="EMBL" id="TCD71394.1"/>
    </source>
</evidence>
<dbReference type="Pfam" id="PF00106">
    <property type="entry name" value="adh_short"/>
    <property type="match status" value="1"/>
</dbReference>
<dbReference type="GO" id="GO:0016020">
    <property type="term" value="C:membrane"/>
    <property type="evidence" value="ECO:0007669"/>
    <property type="project" value="TreeGrafter"/>
</dbReference>
<comment type="similarity">
    <text evidence="1">Belongs to the short-chain dehydrogenases/reductases (SDR) family.</text>
</comment>
<dbReference type="PRINTS" id="PR00081">
    <property type="entry name" value="GDHRDH"/>
</dbReference>
<reference evidence="5 6" key="1">
    <citation type="submission" date="2018-11" db="EMBL/GenBank/DDBJ databases">
        <title>Genome assembly of Steccherinum ochraceum LE-BIN_3174, the white-rot fungus of the Steccherinaceae family (The Residual Polyporoid clade, Polyporales, Basidiomycota).</title>
        <authorList>
            <person name="Fedorova T.V."/>
            <person name="Glazunova O.A."/>
            <person name="Landesman E.O."/>
            <person name="Moiseenko K.V."/>
            <person name="Psurtseva N.V."/>
            <person name="Savinova O.S."/>
            <person name="Shakhova N.V."/>
            <person name="Tyazhelova T.V."/>
            <person name="Vasina D.V."/>
        </authorList>
    </citation>
    <scope>NUCLEOTIDE SEQUENCE [LARGE SCALE GENOMIC DNA]</scope>
    <source>
        <strain evidence="5 6">LE-BIN_3174</strain>
    </source>
</reference>
<comment type="function">
    <text evidence="4">Putative oxidoreductase.</text>
</comment>
<dbReference type="STRING" id="92696.A0A4R0S3P3"/>
<dbReference type="Proteomes" id="UP000292702">
    <property type="component" value="Unassembled WGS sequence"/>
</dbReference>
<dbReference type="AlphaFoldDB" id="A0A4R0S3P3"/>
<dbReference type="OrthoDB" id="37659at2759"/>
<evidence type="ECO:0008006" key="7">
    <source>
        <dbReference type="Google" id="ProtNLM"/>
    </source>
</evidence>
<protein>
    <recommendedName>
        <fullName evidence="7">NAD(P)-binding protein</fullName>
    </recommendedName>
</protein>
<organism evidence="5 6">
    <name type="scientific">Steccherinum ochraceum</name>
    <dbReference type="NCBI Taxonomy" id="92696"/>
    <lineage>
        <taxon>Eukaryota</taxon>
        <taxon>Fungi</taxon>
        <taxon>Dikarya</taxon>
        <taxon>Basidiomycota</taxon>
        <taxon>Agaricomycotina</taxon>
        <taxon>Agaricomycetes</taxon>
        <taxon>Polyporales</taxon>
        <taxon>Steccherinaceae</taxon>
        <taxon>Steccherinum</taxon>
    </lineage>
</organism>
<dbReference type="PANTHER" id="PTHR44196:SF1">
    <property type="entry name" value="DEHYDROGENASE_REDUCTASE SDR FAMILY MEMBER 7B"/>
    <property type="match status" value="1"/>
</dbReference>
<evidence type="ECO:0000256" key="1">
    <source>
        <dbReference type="ARBA" id="ARBA00006484"/>
    </source>
</evidence>
<keyword evidence="2" id="KW-0521">NADP</keyword>
<gene>
    <name evidence="5" type="ORF">EIP91_010100</name>
</gene>
<name>A0A4R0S3P3_9APHY</name>
<evidence type="ECO:0000313" key="6">
    <source>
        <dbReference type="Proteomes" id="UP000292702"/>
    </source>
</evidence>
<sequence length="322" mass="34987">MVSPVLYALLASPILYAAWNKLLRRRRTSVIPRNQERVIILGASSGIGRSTALQYAAAGAKLCIVGRRQAELDKVKAECLQARKSGADSASILSIVADFTSPEDMVRLRSELESVWSGIDTLIVSAGVSAIRPLLDLAGLAKPRSVDSTEQVSAEQMHRTVNTVNRAMKGNFEGPLVAALAFIPLLQFSSRSPSILLVSSLGAALPAPTRSVYAASKAAALLLYQSLAIEHPAIAFTWVMPSTVQGNFRSTAVDRVDGPDIYKETKEGLKQEVVARRCIEAVDNGEKHVFMPAPFCRSGQAMYWWIPWATEGIARRKYNFAS</sequence>
<evidence type="ECO:0000256" key="4">
    <source>
        <dbReference type="ARBA" id="ARBA00037096"/>
    </source>
</evidence>
<dbReference type="Gene3D" id="3.40.50.720">
    <property type="entry name" value="NAD(P)-binding Rossmann-like Domain"/>
    <property type="match status" value="1"/>
</dbReference>
<dbReference type="PANTHER" id="PTHR44196">
    <property type="entry name" value="DEHYDROGENASE/REDUCTASE SDR FAMILY MEMBER 7B"/>
    <property type="match status" value="1"/>
</dbReference>
<dbReference type="InterPro" id="IPR036291">
    <property type="entry name" value="NAD(P)-bd_dom_sf"/>
</dbReference>
<evidence type="ECO:0000256" key="2">
    <source>
        <dbReference type="ARBA" id="ARBA00022857"/>
    </source>
</evidence>
<dbReference type="GO" id="GO:0016491">
    <property type="term" value="F:oxidoreductase activity"/>
    <property type="evidence" value="ECO:0007669"/>
    <property type="project" value="UniProtKB-KW"/>
</dbReference>